<dbReference type="AlphaFoldDB" id="W0RPM1"/>
<reference evidence="1 2" key="1">
    <citation type="journal article" date="2014" name="Genome Announc.">
        <title>Genome Sequence and Methylome of Soil Bacterium Gemmatirosa kalamazoonensis KBS708T, a Member of the Rarely Cultivated Gemmatimonadetes Phylum.</title>
        <authorList>
            <person name="Debruyn J.M."/>
            <person name="Radosevich M."/>
            <person name="Wommack K.E."/>
            <person name="Polson S.W."/>
            <person name="Hauser L.J."/>
            <person name="Fawaz M.N."/>
            <person name="Korlach J."/>
            <person name="Tsai Y.C."/>
        </authorList>
    </citation>
    <scope>NUCLEOTIDE SEQUENCE [LARGE SCALE GENOMIC DNA]</scope>
    <source>
        <strain evidence="1 2">KBS708</strain>
        <plasmid evidence="2">Plasmid 1</plasmid>
    </source>
</reference>
<proteinExistence type="predicted"/>
<organism evidence="1 2">
    <name type="scientific">Gemmatirosa kalamazoonensis</name>
    <dbReference type="NCBI Taxonomy" id="861299"/>
    <lineage>
        <taxon>Bacteria</taxon>
        <taxon>Pseudomonadati</taxon>
        <taxon>Gemmatimonadota</taxon>
        <taxon>Gemmatimonadia</taxon>
        <taxon>Gemmatimonadales</taxon>
        <taxon>Gemmatimonadaceae</taxon>
        <taxon>Gemmatirosa</taxon>
    </lineage>
</organism>
<evidence type="ECO:0008006" key="3">
    <source>
        <dbReference type="Google" id="ProtNLM"/>
    </source>
</evidence>
<accession>W0RPM1</accession>
<gene>
    <name evidence="1" type="ORF">J421_4902</name>
</gene>
<name>W0RPM1_9BACT</name>
<geneLocation type="plasmid" evidence="1 2">
    <name>1</name>
</geneLocation>
<dbReference type="InParanoid" id="W0RPM1"/>
<dbReference type="Proteomes" id="UP000019151">
    <property type="component" value="Plasmid 1"/>
</dbReference>
<sequence length="272" mass="29539">MRATVLCLCAMPLFSATPTPPPASARLPECRAAAADTVDVPLGSPLVSGEHMSAFTTHLAVTRVTATGEAPQQDGTNAISFADSGGVRLVRVRSLSRVTTPNGPADVRVDFAFDRRSLALREMRSTSPRGEMRLRAESDAVDVTMPTPAGPRSARLVLSTPGFYAPWSDFVVEELPHVLGRTYRLRLWQPAPGPDGPTLREETHLYTFAAREDVEVFGRTQARAWVVEDHGADGALLGRMWIVDGAPKLVRWTILNSDGSSVRIDQELAREP</sequence>
<dbReference type="KEGG" id="gba:J421_4902"/>
<keyword evidence="2" id="KW-1185">Reference proteome</keyword>
<evidence type="ECO:0000313" key="1">
    <source>
        <dbReference type="EMBL" id="AHG92437.1"/>
    </source>
</evidence>
<evidence type="ECO:0000313" key="2">
    <source>
        <dbReference type="Proteomes" id="UP000019151"/>
    </source>
</evidence>
<dbReference type="EMBL" id="CP007129">
    <property type="protein sequence ID" value="AHG92437.1"/>
    <property type="molecule type" value="Genomic_DNA"/>
</dbReference>
<protein>
    <recommendedName>
        <fullName evidence="3">DUF3108 domain-containing protein</fullName>
    </recommendedName>
</protein>
<dbReference type="RefSeq" id="WP_025413779.1">
    <property type="nucleotide sequence ID" value="NZ_CP007129.1"/>
</dbReference>
<dbReference type="HOGENOM" id="CLU_1022165_0_0_0"/>
<keyword evidence="1" id="KW-0614">Plasmid</keyword>